<dbReference type="InterPro" id="IPR014721">
    <property type="entry name" value="Ribsml_uS5_D2-typ_fold_subgr"/>
</dbReference>
<dbReference type="GO" id="GO:0005524">
    <property type="term" value="F:ATP binding"/>
    <property type="evidence" value="ECO:0007669"/>
    <property type="project" value="InterPro"/>
</dbReference>
<dbReference type="InterPro" id="IPR020568">
    <property type="entry name" value="Ribosomal_Su5_D2-typ_SF"/>
</dbReference>
<dbReference type="InterPro" id="IPR008269">
    <property type="entry name" value="Lon_proteolytic"/>
</dbReference>
<feature type="domain" description="LonB AAA+ ATPase LID" evidence="5">
    <location>
        <begin position="393"/>
        <end position="456"/>
    </location>
</feature>
<dbReference type="PRINTS" id="PR00830">
    <property type="entry name" value="ENDOLAPTASE"/>
</dbReference>
<evidence type="ECO:0000256" key="2">
    <source>
        <dbReference type="SAM" id="MobiDB-lite"/>
    </source>
</evidence>
<dbReference type="GO" id="GO:0004252">
    <property type="term" value="F:serine-type endopeptidase activity"/>
    <property type="evidence" value="ECO:0007669"/>
    <property type="project" value="InterPro"/>
</dbReference>
<reference evidence="6 7" key="1">
    <citation type="submission" date="2018-10" db="EMBL/GenBank/DDBJ databases">
        <authorList>
            <person name="Chen W.-M."/>
        </authorList>
    </citation>
    <scope>NUCLEOTIDE SEQUENCE [LARGE SCALE GENOMIC DNA]</scope>
    <source>
        <strain evidence="6 7">H-5</strain>
    </source>
</reference>
<keyword evidence="1 6" id="KW-0645">Protease</keyword>
<dbReference type="InterPro" id="IPR027065">
    <property type="entry name" value="Lon_Prtase"/>
</dbReference>
<dbReference type="Pfam" id="PF20436">
    <property type="entry name" value="LonB_AAA-LID"/>
    <property type="match status" value="1"/>
</dbReference>
<dbReference type="RefSeq" id="WP_123236108.1">
    <property type="nucleotide sequence ID" value="NZ_RJVP01000001.1"/>
</dbReference>
<dbReference type="GO" id="GO:0030163">
    <property type="term" value="P:protein catabolic process"/>
    <property type="evidence" value="ECO:0007669"/>
    <property type="project" value="InterPro"/>
</dbReference>
<accession>A0A3N0V6A2</accession>
<evidence type="ECO:0000313" key="6">
    <source>
        <dbReference type="EMBL" id="ROH88114.1"/>
    </source>
</evidence>
<feature type="domain" description="Lon proteolytic" evidence="3">
    <location>
        <begin position="566"/>
        <end position="640"/>
    </location>
</feature>
<name>A0A3N0V6A2_9PROT</name>
<dbReference type="PANTHER" id="PTHR10046">
    <property type="entry name" value="ATP DEPENDENT LON PROTEASE FAMILY MEMBER"/>
    <property type="match status" value="1"/>
</dbReference>
<dbReference type="SUPFAM" id="SSF54211">
    <property type="entry name" value="Ribosomal protein S5 domain 2-like"/>
    <property type="match status" value="1"/>
</dbReference>
<protein>
    <submittedName>
        <fullName evidence="6">ATP-dependent protease</fullName>
    </submittedName>
</protein>
<evidence type="ECO:0000259" key="4">
    <source>
        <dbReference type="Pfam" id="PF13654"/>
    </source>
</evidence>
<sequence>MLNRLAAEQLSVAIDPAWLEPADTPADNSTWIGQPGAWQAAEFGLQLRQPGMHLLVEGEPGSGRTSLMLSAMRRIAADWPAAADLVYLHHFSAPEKPLALPMQAASGALLRSGLEQMTRELARHILGQWQEASAGMEPGARSEKTPVAEAGPGSSALESVAALLDARIAQLKREHSAHLLQAAAFEGWLAELRQDLLDQLQQLHLSSEPENQLEVCLNRYRANLLVDQRYLCSNGGAPVLHDDDPSLASLFGGCDASENQADVLRLRAGNLLRAHGGMLLLHLSDLLADTDNNLLGRLLRVLRNGRIQLEETVSGQHASALAVKPEPLPLDVKIVLIATAEERDQLHDTLPELAGFFPVKVDFSERMPANADNYRAVAAWLRARCQALQLPACSTGAVVVLLQAMHRKIEDQRRLSTHFGELQQWLIESAAIALQQQSPQIQAAHVTDAMQQRRLRSALPEQGFRDAIADGEILIRVTGEAIGQINGLTHIDLGDTSFGSPVRISARCSAGAAGIINIDREVEMTGPNHDKGLFILQSWLTSQFVALTPLSLNAALVFEQEYHGVEGDSASCAELYALLSALACVPLRQGVALTGALNQHGDVMAIGGVNEKIEGYFRLCQQLGLDGEQGVLIPESNLGHLVLDAEVQQAVAAGQFHLYSMRDVLDGLACLSPMPIGAPDGHGHYAEGTLLRQAHDTLQRLREYHHHNRVALTP</sequence>
<dbReference type="Gene3D" id="3.30.230.10">
    <property type="match status" value="1"/>
</dbReference>
<dbReference type="Proteomes" id="UP000275137">
    <property type="component" value="Unassembled WGS sequence"/>
</dbReference>
<dbReference type="InterPro" id="IPR046843">
    <property type="entry name" value="LonB_AAA-LID"/>
</dbReference>
<feature type="region of interest" description="Disordered" evidence="2">
    <location>
        <begin position="133"/>
        <end position="152"/>
    </location>
</feature>
<keyword evidence="1 6" id="KW-0378">Hydrolase</keyword>
<comment type="caution">
    <text evidence="6">The sequence shown here is derived from an EMBL/GenBank/DDBJ whole genome shotgun (WGS) entry which is preliminary data.</text>
</comment>
<dbReference type="Pfam" id="PF13654">
    <property type="entry name" value="AAA_32"/>
    <property type="match status" value="1"/>
</dbReference>
<dbReference type="Gene3D" id="3.40.50.300">
    <property type="entry name" value="P-loop containing nucleotide triphosphate hydrolases"/>
    <property type="match status" value="2"/>
</dbReference>
<evidence type="ECO:0000256" key="1">
    <source>
        <dbReference type="ARBA" id="ARBA00022670"/>
    </source>
</evidence>
<keyword evidence="7" id="KW-1185">Reference proteome</keyword>
<dbReference type="GO" id="GO:0004176">
    <property type="term" value="F:ATP-dependent peptidase activity"/>
    <property type="evidence" value="ECO:0007669"/>
    <property type="project" value="InterPro"/>
</dbReference>
<evidence type="ECO:0000259" key="5">
    <source>
        <dbReference type="Pfam" id="PF20436"/>
    </source>
</evidence>
<feature type="domain" description="Lon protease AAA" evidence="4">
    <location>
        <begin position="236"/>
        <end position="363"/>
    </location>
</feature>
<evidence type="ECO:0000313" key="7">
    <source>
        <dbReference type="Proteomes" id="UP000275137"/>
    </source>
</evidence>
<dbReference type="Pfam" id="PF05362">
    <property type="entry name" value="Lon_C"/>
    <property type="match status" value="1"/>
</dbReference>
<gene>
    <name evidence="6" type="ORF">ED236_01145</name>
</gene>
<evidence type="ECO:0000259" key="3">
    <source>
        <dbReference type="Pfam" id="PF05362"/>
    </source>
</evidence>
<dbReference type="EMBL" id="RJVP01000001">
    <property type="protein sequence ID" value="ROH88114.1"/>
    <property type="molecule type" value="Genomic_DNA"/>
</dbReference>
<organism evidence="6 7">
    <name type="scientific">Pseudomethylobacillus aquaticus</name>
    <dbReference type="NCBI Taxonomy" id="2676064"/>
    <lineage>
        <taxon>Bacteria</taxon>
        <taxon>Pseudomonadati</taxon>
        <taxon>Pseudomonadota</taxon>
        <taxon>Betaproteobacteria</taxon>
        <taxon>Nitrosomonadales</taxon>
        <taxon>Methylophilaceae</taxon>
        <taxon>Pseudomethylobacillus</taxon>
    </lineage>
</organism>
<dbReference type="InterPro" id="IPR041699">
    <property type="entry name" value="AAA_32"/>
</dbReference>
<dbReference type="Gene3D" id="1.10.8.60">
    <property type="match status" value="1"/>
</dbReference>
<proteinExistence type="predicted"/>
<dbReference type="AlphaFoldDB" id="A0A3N0V6A2"/>
<dbReference type="GO" id="GO:0006508">
    <property type="term" value="P:proteolysis"/>
    <property type="evidence" value="ECO:0007669"/>
    <property type="project" value="UniProtKB-KW"/>
</dbReference>
<dbReference type="SUPFAM" id="SSF52540">
    <property type="entry name" value="P-loop containing nucleoside triphosphate hydrolases"/>
    <property type="match status" value="1"/>
</dbReference>
<dbReference type="InterPro" id="IPR027417">
    <property type="entry name" value="P-loop_NTPase"/>
</dbReference>